<keyword evidence="1" id="KW-1133">Transmembrane helix</keyword>
<feature type="transmembrane region" description="Helical" evidence="1">
    <location>
        <begin position="30"/>
        <end position="47"/>
    </location>
</feature>
<dbReference type="RefSeq" id="WP_154540715.1">
    <property type="nucleotide sequence ID" value="NZ_JAXDSU010000056.1"/>
</dbReference>
<reference evidence="2 3" key="1">
    <citation type="submission" date="2019-08" db="EMBL/GenBank/DDBJ databases">
        <title>In-depth cultivation of the pig gut microbiome towards novel bacterial diversity and tailored functional studies.</title>
        <authorList>
            <person name="Wylensek D."/>
            <person name="Hitch T.C.A."/>
            <person name="Clavel T."/>
        </authorList>
    </citation>
    <scope>NUCLEOTIDE SEQUENCE [LARGE SCALE GENOMIC DNA]</scope>
    <source>
        <strain evidence="2 3">WCA-380-WT-2B</strain>
    </source>
</reference>
<organism evidence="2 3">
    <name type="scientific">Anaerococcus porci</name>
    <dbReference type="NCBI Taxonomy" id="2652269"/>
    <lineage>
        <taxon>Bacteria</taxon>
        <taxon>Bacillati</taxon>
        <taxon>Bacillota</taxon>
        <taxon>Tissierellia</taxon>
        <taxon>Tissierellales</taxon>
        <taxon>Peptoniphilaceae</taxon>
        <taxon>Anaerococcus</taxon>
    </lineage>
</organism>
<dbReference type="Proteomes" id="UP000441925">
    <property type="component" value="Unassembled WGS sequence"/>
</dbReference>
<protein>
    <submittedName>
        <fullName evidence="2">DUF2178 domain-containing protein</fullName>
    </submittedName>
</protein>
<keyword evidence="1" id="KW-0472">Membrane</keyword>
<evidence type="ECO:0000256" key="1">
    <source>
        <dbReference type="SAM" id="Phobius"/>
    </source>
</evidence>
<proteinExistence type="predicted"/>
<sequence length="130" mass="15001">MKNNKIWYLGCLIGILSLLVVFLLDLNKTLEIILTQVFAISFTVSYVKIIHNKMLKEDLDYRISINDERNEKIRDKVNATMSAILMVLMGIIAIISMSIKAYLPAIFLGISVFISPLIMIFISRYYESRY</sequence>
<name>A0A6N7VWD5_9FIRM</name>
<feature type="transmembrane region" description="Helical" evidence="1">
    <location>
        <begin position="105"/>
        <end position="126"/>
    </location>
</feature>
<accession>A0A6N7VWD5</accession>
<dbReference type="EMBL" id="VULQ01000006">
    <property type="protein sequence ID" value="MSS78009.1"/>
    <property type="molecule type" value="Genomic_DNA"/>
</dbReference>
<keyword evidence="1" id="KW-0812">Transmembrane</keyword>
<feature type="transmembrane region" description="Helical" evidence="1">
    <location>
        <begin position="7"/>
        <end position="24"/>
    </location>
</feature>
<evidence type="ECO:0000313" key="2">
    <source>
        <dbReference type="EMBL" id="MSS78009.1"/>
    </source>
</evidence>
<comment type="caution">
    <text evidence="2">The sequence shown here is derived from an EMBL/GenBank/DDBJ whole genome shotgun (WGS) entry which is preliminary data.</text>
</comment>
<evidence type="ECO:0000313" key="3">
    <source>
        <dbReference type="Proteomes" id="UP000441925"/>
    </source>
</evidence>
<dbReference type="AlphaFoldDB" id="A0A6N7VWD5"/>
<keyword evidence="3" id="KW-1185">Reference proteome</keyword>
<gene>
    <name evidence="2" type="ORF">FYJ26_06190</name>
</gene>
<feature type="transmembrane region" description="Helical" evidence="1">
    <location>
        <begin position="79"/>
        <end position="99"/>
    </location>
</feature>